<dbReference type="EMBL" id="CADCXN010000079">
    <property type="protein sequence ID" value="CAA9891722.1"/>
    <property type="molecule type" value="Genomic_DNA"/>
</dbReference>
<dbReference type="AlphaFoldDB" id="A0A8S0X293"/>
<keyword evidence="2" id="KW-1185">Reference proteome</keyword>
<evidence type="ECO:0000313" key="2">
    <source>
        <dbReference type="Proteomes" id="UP000494216"/>
    </source>
</evidence>
<gene>
    <name evidence="1" type="ORF">METHB2_490028</name>
</gene>
<name>A0A8S0X293_9GAMM</name>
<reference evidence="1 2" key="1">
    <citation type="submission" date="2020-02" db="EMBL/GenBank/DDBJ databases">
        <authorList>
            <person name="Hogendoorn C."/>
        </authorList>
    </citation>
    <scope>NUCLEOTIDE SEQUENCE [LARGE SCALE GENOMIC DNA]</scope>
    <source>
        <strain evidence="1">METHB21</strain>
    </source>
</reference>
<dbReference type="Proteomes" id="UP000494216">
    <property type="component" value="Unassembled WGS sequence"/>
</dbReference>
<evidence type="ECO:0000313" key="1">
    <source>
        <dbReference type="EMBL" id="CAA9891722.1"/>
    </source>
</evidence>
<sequence>MKTAQKKWLRLRGYQRLAEVITGSNSSTVLNKLEINNSTPLDSLYTRFAYSSSPGNPA</sequence>
<organism evidence="1 2">
    <name type="scientific">Candidatus Methylobacter favarea</name>
    <dbReference type="NCBI Taxonomy" id="2707345"/>
    <lineage>
        <taxon>Bacteria</taxon>
        <taxon>Pseudomonadati</taxon>
        <taxon>Pseudomonadota</taxon>
        <taxon>Gammaproteobacteria</taxon>
        <taxon>Methylococcales</taxon>
        <taxon>Methylococcaceae</taxon>
        <taxon>Methylobacter</taxon>
    </lineage>
</organism>
<proteinExistence type="predicted"/>
<comment type="caution">
    <text evidence="1">The sequence shown here is derived from an EMBL/GenBank/DDBJ whole genome shotgun (WGS) entry which is preliminary data.</text>
</comment>
<accession>A0A8S0X293</accession>
<protein>
    <submittedName>
        <fullName evidence="1">Uncharacterized protein</fullName>
    </submittedName>
</protein>